<dbReference type="EMBL" id="BKCJ010000287">
    <property type="protein sequence ID" value="GEU31800.1"/>
    <property type="molecule type" value="Genomic_DNA"/>
</dbReference>
<comment type="caution">
    <text evidence="3">The sequence shown here is derived from an EMBL/GenBank/DDBJ whole genome shotgun (WGS) entry which is preliminary data.</text>
</comment>
<evidence type="ECO:0000256" key="1">
    <source>
        <dbReference type="SAM" id="MobiDB-lite"/>
    </source>
</evidence>
<sequence>MMKSLHQWQELKQFKDFVVYQMDVKSDFLYENIKEEVCVCQPPGFEDPDFSDKVYKVEKALYRLHQASRAWYETLSTYLLDNGFQRGMIDKTLFRKRDKSDIMLVQVYVDDIIFGSTRKEMCTEFEKMTHKKFQMSSMGELTFFLGLQHLDTGNKFLMYPRFVQVFLDKQVDGMSKNNAMYVIPSHTKKVFRNMKIVKKDFSGKETPLFPTMLVPAQEEELGEGVLDDEEVVEKAVAVKEVDAAQDQVSAATTTVAKDLTIDDITQAKSLEALNTLNPKIKRNVVSDYKETSESTTIPTSITDSTRPKAKGIVMQEPSETPTTTTTTIPISSKVQDKRKGDE</sequence>
<feature type="region of interest" description="Disordered" evidence="1">
    <location>
        <begin position="289"/>
        <end position="342"/>
    </location>
</feature>
<dbReference type="AlphaFoldDB" id="A0A6L2J587"/>
<protein>
    <submittedName>
        <fullName evidence="3">Putative ribonuclease H-like domain-containing protein</fullName>
    </submittedName>
</protein>
<evidence type="ECO:0000313" key="3">
    <source>
        <dbReference type="EMBL" id="GEU31800.1"/>
    </source>
</evidence>
<feature type="compositionally biased region" description="Low complexity" evidence="1">
    <location>
        <begin position="316"/>
        <end position="332"/>
    </location>
</feature>
<proteinExistence type="predicted"/>
<name>A0A6L2J587_TANCI</name>
<organism evidence="3">
    <name type="scientific">Tanacetum cinerariifolium</name>
    <name type="common">Dalmatian daisy</name>
    <name type="synonym">Chrysanthemum cinerariifolium</name>
    <dbReference type="NCBI Taxonomy" id="118510"/>
    <lineage>
        <taxon>Eukaryota</taxon>
        <taxon>Viridiplantae</taxon>
        <taxon>Streptophyta</taxon>
        <taxon>Embryophyta</taxon>
        <taxon>Tracheophyta</taxon>
        <taxon>Spermatophyta</taxon>
        <taxon>Magnoliopsida</taxon>
        <taxon>eudicotyledons</taxon>
        <taxon>Gunneridae</taxon>
        <taxon>Pentapetalae</taxon>
        <taxon>asterids</taxon>
        <taxon>campanulids</taxon>
        <taxon>Asterales</taxon>
        <taxon>Asteraceae</taxon>
        <taxon>Asteroideae</taxon>
        <taxon>Anthemideae</taxon>
        <taxon>Anthemidinae</taxon>
        <taxon>Tanacetum</taxon>
    </lineage>
</organism>
<feature type="domain" description="Reverse transcriptase Ty1/copia-type" evidence="2">
    <location>
        <begin position="15"/>
        <end position="179"/>
    </location>
</feature>
<feature type="compositionally biased region" description="Low complexity" evidence="1">
    <location>
        <begin position="293"/>
        <end position="304"/>
    </location>
</feature>
<reference evidence="3" key="1">
    <citation type="journal article" date="2019" name="Sci. Rep.">
        <title>Draft genome of Tanacetum cinerariifolium, the natural source of mosquito coil.</title>
        <authorList>
            <person name="Yamashiro T."/>
            <person name="Shiraishi A."/>
            <person name="Satake H."/>
            <person name="Nakayama K."/>
        </authorList>
    </citation>
    <scope>NUCLEOTIDE SEQUENCE</scope>
</reference>
<gene>
    <name evidence="3" type="ORF">Tci_003778</name>
</gene>
<dbReference type="InterPro" id="IPR013103">
    <property type="entry name" value="RVT_2"/>
</dbReference>
<accession>A0A6L2J587</accession>
<evidence type="ECO:0000259" key="2">
    <source>
        <dbReference type="Pfam" id="PF07727"/>
    </source>
</evidence>
<dbReference type="Pfam" id="PF07727">
    <property type="entry name" value="RVT_2"/>
    <property type="match status" value="1"/>
</dbReference>